<dbReference type="EMBL" id="JBHUOF010000049">
    <property type="protein sequence ID" value="MFD2803115.1"/>
    <property type="molecule type" value="Genomic_DNA"/>
</dbReference>
<proteinExistence type="inferred from homology"/>
<dbReference type="Pfam" id="PF14011">
    <property type="entry name" value="ESX-1_EspG"/>
    <property type="match status" value="1"/>
</dbReference>
<name>A0ABW5WHT6_9PSEU</name>
<evidence type="ECO:0000256" key="2">
    <source>
        <dbReference type="ARBA" id="ARBA00006411"/>
    </source>
</evidence>
<accession>A0ABW5WHT6</accession>
<keyword evidence="4" id="KW-0143">Chaperone</keyword>
<organism evidence="5 6">
    <name type="scientific">Prauserella oleivorans</name>
    <dbReference type="NCBI Taxonomy" id="1478153"/>
    <lineage>
        <taxon>Bacteria</taxon>
        <taxon>Bacillati</taxon>
        <taxon>Actinomycetota</taxon>
        <taxon>Actinomycetes</taxon>
        <taxon>Pseudonocardiales</taxon>
        <taxon>Pseudonocardiaceae</taxon>
        <taxon>Prauserella</taxon>
    </lineage>
</organism>
<evidence type="ECO:0000313" key="6">
    <source>
        <dbReference type="Proteomes" id="UP001597478"/>
    </source>
</evidence>
<keyword evidence="3" id="KW-0963">Cytoplasm</keyword>
<evidence type="ECO:0000256" key="4">
    <source>
        <dbReference type="ARBA" id="ARBA00023186"/>
    </source>
</evidence>
<dbReference type="RefSeq" id="WP_377394963.1">
    <property type="nucleotide sequence ID" value="NZ_JBHSAN010000054.1"/>
</dbReference>
<evidence type="ECO:0000256" key="3">
    <source>
        <dbReference type="ARBA" id="ARBA00022490"/>
    </source>
</evidence>
<evidence type="ECO:0000256" key="1">
    <source>
        <dbReference type="ARBA" id="ARBA00004496"/>
    </source>
</evidence>
<keyword evidence="6" id="KW-1185">Reference proteome</keyword>
<gene>
    <name evidence="5" type="ORF">ACFS2C_27345</name>
</gene>
<comment type="subcellular location">
    <subcellularLocation>
        <location evidence="1">Cytoplasm</location>
    </subcellularLocation>
</comment>
<comment type="caution">
    <text evidence="5">The sequence shown here is derived from an EMBL/GenBank/DDBJ whole genome shotgun (WGS) entry which is preliminary data.</text>
</comment>
<dbReference type="Proteomes" id="UP001597478">
    <property type="component" value="Unassembled WGS sequence"/>
</dbReference>
<dbReference type="InterPro" id="IPR025734">
    <property type="entry name" value="EspG"/>
</dbReference>
<evidence type="ECO:0000313" key="5">
    <source>
        <dbReference type="EMBL" id="MFD2803115.1"/>
    </source>
</evidence>
<sequence length="258" mass="28322">MAHSFSLSLVAVDMLLEHLKLGRAPFPFQVPHIGTTHTQRAQVREAVFRDLESRQLFGRGRLDPDVQLALETFVRAPLAVTLAAQLKDEEQLFGRASSDGQFAVLVRQDGNLMVFEEVRPTQFVSALVDLLPLTPAAPGQSVTVAKPAPSRPRHAAEDAGYDPFAGVAPPRSHSATQERAVARLFEKPKLRIGAFTAFAPGQGGKPMNLSPVAWFDTEDGRYFCTQRAADDGQKWLTYAPGDNARIVQQLYAQLEGYL</sequence>
<comment type="similarity">
    <text evidence="2">Belongs to the EspG family.</text>
</comment>
<reference evidence="6" key="1">
    <citation type="journal article" date="2019" name="Int. J. Syst. Evol. Microbiol.">
        <title>The Global Catalogue of Microorganisms (GCM) 10K type strain sequencing project: providing services to taxonomists for standard genome sequencing and annotation.</title>
        <authorList>
            <consortium name="The Broad Institute Genomics Platform"/>
            <consortium name="The Broad Institute Genome Sequencing Center for Infectious Disease"/>
            <person name="Wu L."/>
            <person name="Ma J."/>
        </authorList>
    </citation>
    <scope>NUCLEOTIDE SEQUENCE [LARGE SCALE GENOMIC DNA]</scope>
    <source>
        <strain evidence="6">IBRC-M 10906</strain>
    </source>
</reference>
<protein>
    <submittedName>
        <fullName evidence="5">ESX secretion-associated protein EspG</fullName>
    </submittedName>
</protein>